<dbReference type="OrthoDB" id="1734132at2759"/>
<dbReference type="EMBL" id="JABWDY010025901">
    <property type="protein sequence ID" value="KAF5189136.1"/>
    <property type="molecule type" value="Genomic_DNA"/>
</dbReference>
<proteinExistence type="predicted"/>
<evidence type="ECO:0000313" key="1">
    <source>
        <dbReference type="EMBL" id="KAF5189136.1"/>
    </source>
</evidence>
<gene>
    <name evidence="1" type="ORF">FRX31_021280</name>
</gene>
<sequence>MALLGKQAWSLLSADSLWARQMKQKYFPNVDFMNSKCPGSSSKVWKTFHHLKLVLNSGLRWHVGDGTTINAWKEPWIPQTPRPLPLLEKPENCSFELVAEFIDSELIL</sequence>
<keyword evidence="2" id="KW-1185">Reference proteome</keyword>
<protein>
    <submittedName>
        <fullName evidence="1">Uncharacterized protein</fullName>
    </submittedName>
</protein>
<accession>A0A7J6VVL1</accession>
<dbReference type="Proteomes" id="UP000554482">
    <property type="component" value="Unassembled WGS sequence"/>
</dbReference>
<evidence type="ECO:0000313" key="2">
    <source>
        <dbReference type="Proteomes" id="UP000554482"/>
    </source>
</evidence>
<comment type="caution">
    <text evidence="1">The sequence shown here is derived from an EMBL/GenBank/DDBJ whole genome shotgun (WGS) entry which is preliminary data.</text>
</comment>
<reference evidence="1 2" key="1">
    <citation type="submission" date="2020-06" db="EMBL/GenBank/DDBJ databases">
        <title>Transcriptomic and genomic resources for Thalictrum thalictroides and T. hernandezii: Facilitating candidate gene discovery in an emerging model plant lineage.</title>
        <authorList>
            <person name="Arias T."/>
            <person name="Riano-Pachon D.M."/>
            <person name="Di Stilio V.S."/>
        </authorList>
    </citation>
    <scope>NUCLEOTIDE SEQUENCE [LARGE SCALE GENOMIC DNA]</scope>
    <source>
        <strain evidence="2">cv. WT478/WT964</strain>
        <tissue evidence="1">Leaves</tissue>
    </source>
</reference>
<name>A0A7J6VVL1_THATH</name>
<organism evidence="1 2">
    <name type="scientific">Thalictrum thalictroides</name>
    <name type="common">Rue-anemone</name>
    <name type="synonym">Anemone thalictroides</name>
    <dbReference type="NCBI Taxonomy" id="46969"/>
    <lineage>
        <taxon>Eukaryota</taxon>
        <taxon>Viridiplantae</taxon>
        <taxon>Streptophyta</taxon>
        <taxon>Embryophyta</taxon>
        <taxon>Tracheophyta</taxon>
        <taxon>Spermatophyta</taxon>
        <taxon>Magnoliopsida</taxon>
        <taxon>Ranunculales</taxon>
        <taxon>Ranunculaceae</taxon>
        <taxon>Thalictroideae</taxon>
        <taxon>Thalictrum</taxon>
    </lineage>
</organism>
<dbReference type="AlphaFoldDB" id="A0A7J6VVL1"/>